<evidence type="ECO:0000256" key="3">
    <source>
        <dbReference type="ARBA" id="ARBA00022448"/>
    </source>
</evidence>
<evidence type="ECO:0000256" key="13">
    <source>
        <dbReference type="SAM" id="Phobius"/>
    </source>
</evidence>
<feature type="transmembrane region" description="Helical" evidence="13">
    <location>
        <begin position="206"/>
        <end position="227"/>
    </location>
</feature>
<dbReference type="GO" id="GO:0005267">
    <property type="term" value="F:potassium channel activity"/>
    <property type="evidence" value="ECO:0007669"/>
    <property type="project" value="UniProtKB-KW"/>
</dbReference>
<dbReference type="OrthoDB" id="7626281at2"/>
<keyword evidence="4" id="KW-0633">Potassium transport</keyword>
<keyword evidence="7" id="KW-0630">Potassium</keyword>
<comment type="caution">
    <text evidence="14">The sequence shown here is derived from an EMBL/GenBank/DDBJ whole genome shotgun (WGS) entry which is preliminary data.</text>
</comment>
<evidence type="ECO:0008006" key="16">
    <source>
        <dbReference type="Google" id="ProtNLM"/>
    </source>
</evidence>
<feature type="transmembrane region" description="Helical" evidence="13">
    <location>
        <begin position="53"/>
        <end position="74"/>
    </location>
</feature>
<evidence type="ECO:0000256" key="5">
    <source>
        <dbReference type="ARBA" id="ARBA00022692"/>
    </source>
</evidence>
<evidence type="ECO:0000256" key="11">
    <source>
        <dbReference type="ARBA" id="ARBA00023303"/>
    </source>
</evidence>
<dbReference type="HOGENOM" id="CLU_093496_0_0_10"/>
<dbReference type="RefSeq" id="WP_008197694.1">
    <property type="nucleotide sequence ID" value="NZ_CM001023.1"/>
</dbReference>
<dbReference type="Proteomes" id="UP000003919">
    <property type="component" value="Chromosome"/>
</dbReference>
<evidence type="ECO:0000256" key="7">
    <source>
        <dbReference type="ARBA" id="ARBA00022958"/>
    </source>
</evidence>
<dbReference type="eggNOG" id="COG3548">
    <property type="taxonomic scope" value="Bacteria"/>
</dbReference>
<reference evidence="14 15" key="1">
    <citation type="journal article" date="2011" name="J. Bacteriol.">
        <title>Complete genome sequence of Algoriphagus sp. PR1, bacterial prey of a colony-forming choanoflagellate.</title>
        <authorList>
            <person name="Alegado R.A."/>
            <person name="Ferriera S."/>
            <person name="Nusbaum C."/>
            <person name="Young S.K."/>
            <person name="Zeng Q."/>
            <person name="Imamovic A."/>
            <person name="Fairclough S.R."/>
            <person name="King N."/>
        </authorList>
    </citation>
    <scope>NUCLEOTIDE SEQUENCE [LARGE SCALE GENOMIC DNA]</scope>
    <source>
        <strain evidence="14 15">PR1</strain>
    </source>
</reference>
<feature type="transmembrane region" description="Helical" evidence="13">
    <location>
        <begin position="28"/>
        <end position="47"/>
    </location>
</feature>
<evidence type="ECO:0000256" key="12">
    <source>
        <dbReference type="ARBA" id="ARBA00034430"/>
    </source>
</evidence>
<evidence type="ECO:0000256" key="2">
    <source>
        <dbReference type="ARBA" id="ARBA00006920"/>
    </source>
</evidence>
<comment type="subcellular location">
    <subcellularLocation>
        <location evidence="1">Membrane</location>
        <topology evidence="1">Multi-pass membrane protein</topology>
    </subcellularLocation>
</comment>
<dbReference type="EMBL" id="CM001023">
    <property type="protein sequence ID" value="EAZ81712.1"/>
    <property type="molecule type" value="Genomic_DNA"/>
</dbReference>
<comment type="catalytic activity">
    <reaction evidence="12">
        <text>K(+)(in) = K(+)(out)</text>
        <dbReference type="Rhea" id="RHEA:29463"/>
        <dbReference type="ChEBI" id="CHEBI:29103"/>
    </reaction>
</comment>
<keyword evidence="3" id="KW-0813">Transport</keyword>
<dbReference type="EMBL" id="AAXU02000001">
    <property type="protein sequence ID" value="EAZ81712.1"/>
    <property type="molecule type" value="Genomic_DNA"/>
</dbReference>
<evidence type="ECO:0000256" key="4">
    <source>
        <dbReference type="ARBA" id="ARBA00022538"/>
    </source>
</evidence>
<dbReference type="GO" id="GO:0016020">
    <property type="term" value="C:membrane"/>
    <property type="evidence" value="ECO:0007669"/>
    <property type="project" value="UniProtKB-SubCell"/>
</dbReference>
<organism evidence="14 15">
    <name type="scientific">Algoriphagus machipongonensis</name>
    <dbReference type="NCBI Taxonomy" id="388413"/>
    <lineage>
        <taxon>Bacteria</taxon>
        <taxon>Pseudomonadati</taxon>
        <taxon>Bacteroidota</taxon>
        <taxon>Cytophagia</taxon>
        <taxon>Cytophagales</taxon>
        <taxon>Cyclobacteriaceae</taxon>
        <taxon>Algoriphagus</taxon>
    </lineage>
</organism>
<evidence type="ECO:0000313" key="15">
    <source>
        <dbReference type="Proteomes" id="UP000003919"/>
    </source>
</evidence>
<feature type="transmembrane region" description="Helical" evidence="13">
    <location>
        <begin position="86"/>
        <end position="107"/>
    </location>
</feature>
<accession>A3HU90</accession>
<evidence type="ECO:0000256" key="1">
    <source>
        <dbReference type="ARBA" id="ARBA00004141"/>
    </source>
</evidence>
<dbReference type="Pfam" id="PF06736">
    <property type="entry name" value="TMEM175"/>
    <property type="match status" value="1"/>
</dbReference>
<feature type="transmembrane region" description="Helical" evidence="13">
    <location>
        <begin position="181"/>
        <end position="200"/>
    </location>
</feature>
<evidence type="ECO:0000256" key="10">
    <source>
        <dbReference type="ARBA" id="ARBA00023136"/>
    </source>
</evidence>
<sequence>MRSQLFNSKNRNPNINYRGESPSRLDNLTDAVFGIAVTLLIFNLSSPNSLEDLIVFTKTLPAFLISIGFLILIWQEHVRFSEMYTLRGSWLVFLNSLFIALIIFYVYPLRFLTLFLTNLIFGTDISLQISAVEIPDLMIYYGSIAFALYFVLFWFYFIAIRNKEILALSKYEEMHTNYQQIRIVIMFTVPLLSILLVWILRTQSIAWASFLGGMVYGLYTPAILVWLKSYKKAAKRSLDMGK</sequence>
<keyword evidence="8 13" id="KW-1133">Transmembrane helix</keyword>
<evidence type="ECO:0000313" key="14">
    <source>
        <dbReference type="EMBL" id="EAZ81712.1"/>
    </source>
</evidence>
<name>A3HU90_9BACT</name>
<evidence type="ECO:0000256" key="6">
    <source>
        <dbReference type="ARBA" id="ARBA00022826"/>
    </source>
</evidence>
<dbReference type="GO" id="GO:0015252">
    <property type="term" value="F:proton channel activity"/>
    <property type="evidence" value="ECO:0007669"/>
    <property type="project" value="InterPro"/>
</dbReference>
<keyword evidence="11" id="KW-0407">Ion channel</keyword>
<dbReference type="InterPro" id="IPR010617">
    <property type="entry name" value="TMEM175-like"/>
</dbReference>
<feature type="transmembrane region" description="Helical" evidence="13">
    <location>
        <begin position="138"/>
        <end position="160"/>
    </location>
</feature>
<keyword evidence="5 13" id="KW-0812">Transmembrane</keyword>
<comment type="similarity">
    <text evidence="2">Belongs to the TMEM175 family.</text>
</comment>
<gene>
    <name evidence="14" type="ORF">ALPR1_00685</name>
</gene>
<dbReference type="STRING" id="388413.ALPR1_00685"/>
<evidence type="ECO:0000256" key="8">
    <source>
        <dbReference type="ARBA" id="ARBA00022989"/>
    </source>
</evidence>
<keyword evidence="6" id="KW-0631">Potassium channel</keyword>
<dbReference type="AlphaFoldDB" id="A3HU90"/>
<evidence type="ECO:0000256" key="9">
    <source>
        <dbReference type="ARBA" id="ARBA00023065"/>
    </source>
</evidence>
<keyword evidence="10 13" id="KW-0472">Membrane</keyword>
<protein>
    <recommendedName>
        <fullName evidence="16">DUF1211 domain-containing protein</fullName>
    </recommendedName>
</protein>
<keyword evidence="9" id="KW-0406">Ion transport</keyword>
<keyword evidence="15" id="KW-1185">Reference proteome</keyword>
<proteinExistence type="inferred from homology"/>